<dbReference type="AlphaFoldDB" id="A0AAD9UHT5"/>
<organism evidence="1 2">
    <name type="scientific">Ridgeia piscesae</name>
    <name type="common">Tubeworm</name>
    <dbReference type="NCBI Taxonomy" id="27915"/>
    <lineage>
        <taxon>Eukaryota</taxon>
        <taxon>Metazoa</taxon>
        <taxon>Spiralia</taxon>
        <taxon>Lophotrochozoa</taxon>
        <taxon>Annelida</taxon>
        <taxon>Polychaeta</taxon>
        <taxon>Sedentaria</taxon>
        <taxon>Canalipalpata</taxon>
        <taxon>Sabellida</taxon>
        <taxon>Siboglinidae</taxon>
        <taxon>Ridgeia</taxon>
    </lineage>
</organism>
<name>A0AAD9UHT5_RIDPI</name>
<reference evidence="1" key="1">
    <citation type="journal article" date="2023" name="Mol. Biol. Evol.">
        <title>Third-Generation Sequencing Reveals the Adaptive Role of the Epigenome in Three Deep-Sea Polychaetes.</title>
        <authorList>
            <person name="Perez M."/>
            <person name="Aroh O."/>
            <person name="Sun Y."/>
            <person name="Lan Y."/>
            <person name="Juniper S.K."/>
            <person name="Young C.R."/>
            <person name="Angers B."/>
            <person name="Qian P.Y."/>
        </authorList>
    </citation>
    <scope>NUCLEOTIDE SEQUENCE</scope>
    <source>
        <strain evidence="1">R07B-5</strain>
    </source>
</reference>
<sequence>MLSKTRPLHSGSTKAECRLPLSLVPPRRPRLPRPTSRQAELMSRKFELGGQLAVCRRTTKRCKSPLSLFLPARAVDGHIANDDGTAFECAYARCQYLQSNRKAS</sequence>
<proteinExistence type="predicted"/>
<accession>A0AAD9UHT5</accession>
<protein>
    <submittedName>
        <fullName evidence="1">Uncharacterized protein</fullName>
    </submittedName>
</protein>
<dbReference type="Proteomes" id="UP001209878">
    <property type="component" value="Unassembled WGS sequence"/>
</dbReference>
<evidence type="ECO:0000313" key="2">
    <source>
        <dbReference type="Proteomes" id="UP001209878"/>
    </source>
</evidence>
<evidence type="ECO:0000313" key="1">
    <source>
        <dbReference type="EMBL" id="KAK2189880.1"/>
    </source>
</evidence>
<dbReference type="EMBL" id="JAODUO010000095">
    <property type="protein sequence ID" value="KAK2189880.1"/>
    <property type="molecule type" value="Genomic_DNA"/>
</dbReference>
<keyword evidence="2" id="KW-1185">Reference proteome</keyword>
<comment type="caution">
    <text evidence="1">The sequence shown here is derived from an EMBL/GenBank/DDBJ whole genome shotgun (WGS) entry which is preliminary data.</text>
</comment>
<gene>
    <name evidence="1" type="ORF">NP493_95g08071</name>
</gene>